<keyword evidence="6" id="KW-0238">DNA-binding</keyword>
<dbReference type="GO" id="GO:0033202">
    <property type="term" value="C:DNA helicase complex"/>
    <property type="evidence" value="ECO:0007669"/>
    <property type="project" value="TreeGrafter"/>
</dbReference>
<keyword evidence="2 11" id="KW-0547">Nucleotide-binding</keyword>
<dbReference type="PANTHER" id="PTHR11070:SF2">
    <property type="entry name" value="ATP-DEPENDENT DNA HELICASE SRS2"/>
    <property type="match status" value="1"/>
</dbReference>
<feature type="domain" description="UvrD-like helicase ATP-binding" evidence="12">
    <location>
        <begin position="4"/>
        <end position="292"/>
    </location>
</feature>
<proteinExistence type="inferred from homology"/>
<dbReference type="GO" id="GO:0005524">
    <property type="term" value="F:ATP binding"/>
    <property type="evidence" value="ECO:0007669"/>
    <property type="project" value="UniProtKB-UniRule"/>
</dbReference>
<dbReference type="Gene3D" id="3.40.50.300">
    <property type="entry name" value="P-loop containing nucleotide triphosphate hydrolases"/>
    <property type="match status" value="2"/>
</dbReference>
<reference evidence="14 15" key="1">
    <citation type="journal article" date="2016" name="Nat. Commun.">
        <title>Thousands of microbial genomes shed light on interconnected biogeochemical processes in an aquifer system.</title>
        <authorList>
            <person name="Anantharaman K."/>
            <person name="Brown C.T."/>
            <person name="Hug L.A."/>
            <person name="Sharon I."/>
            <person name="Castelle C.J."/>
            <person name="Probst A.J."/>
            <person name="Thomas B.C."/>
            <person name="Singh A."/>
            <person name="Wilkins M.J."/>
            <person name="Karaoz U."/>
            <person name="Brodie E.L."/>
            <person name="Williams K.H."/>
            <person name="Hubbard S.S."/>
            <person name="Banfield J.F."/>
        </authorList>
    </citation>
    <scope>NUCLEOTIDE SEQUENCE [LARGE SCALE GENOMIC DNA]</scope>
</reference>
<dbReference type="AlphaFoldDB" id="A0A1F5EHH2"/>
<accession>A0A1F5EHH2</accession>
<dbReference type="CDD" id="cd17932">
    <property type="entry name" value="DEXQc_UvrD"/>
    <property type="match status" value="1"/>
</dbReference>
<dbReference type="EMBL" id="MFAC01000025">
    <property type="protein sequence ID" value="OGD66654.1"/>
    <property type="molecule type" value="Genomic_DNA"/>
</dbReference>
<evidence type="ECO:0000313" key="14">
    <source>
        <dbReference type="EMBL" id="OGD66654.1"/>
    </source>
</evidence>
<name>A0A1F5EHH2_9BACT</name>
<dbReference type="GO" id="GO:0043138">
    <property type="term" value="F:3'-5' DNA helicase activity"/>
    <property type="evidence" value="ECO:0007669"/>
    <property type="project" value="UniProtKB-EC"/>
</dbReference>
<evidence type="ECO:0000313" key="15">
    <source>
        <dbReference type="Proteomes" id="UP000186029"/>
    </source>
</evidence>
<dbReference type="Pfam" id="PF00580">
    <property type="entry name" value="UvrD-helicase"/>
    <property type="match status" value="1"/>
</dbReference>
<dbReference type="Proteomes" id="UP000186029">
    <property type="component" value="Unassembled WGS sequence"/>
</dbReference>
<evidence type="ECO:0000256" key="4">
    <source>
        <dbReference type="ARBA" id="ARBA00022806"/>
    </source>
</evidence>
<dbReference type="InterPro" id="IPR027417">
    <property type="entry name" value="P-loop_NTPase"/>
</dbReference>
<comment type="catalytic activity">
    <reaction evidence="10">
        <text>ATP + H2O = ADP + phosphate + H(+)</text>
        <dbReference type="Rhea" id="RHEA:13065"/>
        <dbReference type="ChEBI" id="CHEBI:15377"/>
        <dbReference type="ChEBI" id="CHEBI:15378"/>
        <dbReference type="ChEBI" id="CHEBI:30616"/>
        <dbReference type="ChEBI" id="CHEBI:43474"/>
        <dbReference type="ChEBI" id="CHEBI:456216"/>
        <dbReference type="EC" id="5.6.2.4"/>
    </reaction>
</comment>
<dbReference type="InterPro" id="IPR000212">
    <property type="entry name" value="DNA_helicase_UvrD/REP"/>
</dbReference>
<sequence>MHLRGLNTRQREAVLQKDGPLLIIAGAGAGKTKTITHRILNLIKSGVRPSDILAVTFTNKAAKEMKERVKDLLNNDKEINLPISINEEPYICTFHALGVHILKENARRLNITRHFHIFDRNDSLRAIKEAIKKSNFDPKQYEPRAILNIISKQKGEAISLEMYEENAGNSYFPKIVAVVWHKYEKILKEEKAYDFDDLLLETVMLLKRDETVLEHYQNFWKYIHIDEYQDTNKVQYKFVNLLARKHNNICVVGDGDQNVYSWRGADMRNILDFEKHYPGATVISLEENYRSTKTIIQAANSIIVKNKNRKEKNLFTKNTEGEKIMLFSAESEIEEAHFVALKSKELIKSGVEPKDIAVLYRANFQSRVLEEAFLSLSVPYQVLGTRFFERKEVKDILAFLRTALNPESISDMKRIINIPPRGIGKVTLLKIAEGKENKLNEGIKQKLADFRLLLKKIVETTMSAKISETIKFIFKESGFENILKKENEEDLEKLENIKELVTLATRYDNLPTLDGIEKLLEDSALASDQDELKEEKNAERLMTVHASKGLEFEYVFITGLENGLFPHISRSDEKKDEEEERRLFYVALTRAKKKIFLTYASTRMIFGSQTANPPSEFILDIDNCLLDEAVFEDAVIE</sequence>
<dbReference type="GO" id="GO:0003677">
    <property type="term" value="F:DNA binding"/>
    <property type="evidence" value="ECO:0007669"/>
    <property type="project" value="UniProtKB-KW"/>
</dbReference>
<dbReference type="Gene3D" id="1.10.10.160">
    <property type="match status" value="1"/>
</dbReference>
<dbReference type="PROSITE" id="PS51217">
    <property type="entry name" value="UVRD_HELICASE_CTER"/>
    <property type="match status" value="1"/>
</dbReference>
<keyword evidence="3 11" id="KW-0378">Hydrolase</keyword>
<dbReference type="InterPro" id="IPR014016">
    <property type="entry name" value="UvrD-like_ATP-bd"/>
</dbReference>
<keyword evidence="5 11" id="KW-0067">ATP-binding</keyword>
<dbReference type="GO" id="GO:0005829">
    <property type="term" value="C:cytosol"/>
    <property type="evidence" value="ECO:0007669"/>
    <property type="project" value="TreeGrafter"/>
</dbReference>
<evidence type="ECO:0000256" key="10">
    <source>
        <dbReference type="ARBA" id="ARBA00048988"/>
    </source>
</evidence>
<dbReference type="GO" id="GO:0000725">
    <property type="term" value="P:recombinational repair"/>
    <property type="evidence" value="ECO:0007669"/>
    <property type="project" value="TreeGrafter"/>
</dbReference>
<organism evidence="14 15">
    <name type="scientific">Candidatus Campbellbacteria bacterium RIFCSPLOWO2_02_35_12</name>
    <dbReference type="NCBI Taxonomy" id="1797580"/>
    <lineage>
        <taxon>Bacteria</taxon>
        <taxon>Candidatus Campbelliibacteriota</taxon>
    </lineage>
</organism>
<evidence type="ECO:0000256" key="9">
    <source>
        <dbReference type="ARBA" id="ARBA00034808"/>
    </source>
</evidence>
<evidence type="ECO:0000256" key="6">
    <source>
        <dbReference type="ARBA" id="ARBA00023125"/>
    </source>
</evidence>
<evidence type="ECO:0000256" key="7">
    <source>
        <dbReference type="ARBA" id="ARBA00023235"/>
    </source>
</evidence>
<feature type="binding site" evidence="11">
    <location>
        <begin position="25"/>
        <end position="32"/>
    </location>
    <ligand>
        <name>ATP</name>
        <dbReference type="ChEBI" id="CHEBI:30616"/>
    </ligand>
</feature>
<dbReference type="EC" id="5.6.2.4" evidence="9"/>
<protein>
    <recommendedName>
        <fullName evidence="9">DNA 3'-5' helicase</fullName>
        <ecNumber evidence="9">5.6.2.4</ecNumber>
    </recommendedName>
</protein>
<keyword evidence="7" id="KW-0413">Isomerase</keyword>
<comment type="similarity">
    <text evidence="1">Belongs to the helicase family. UvrD subfamily.</text>
</comment>
<evidence type="ECO:0000256" key="5">
    <source>
        <dbReference type="ARBA" id="ARBA00022840"/>
    </source>
</evidence>
<dbReference type="GO" id="GO:0016887">
    <property type="term" value="F:ATP hydrolysis activity"/>
    <property type="evidence" value="ECO:0007669"/>
    <property type="project" value="RHEA"/>
</dbReference>
<dbReference type="PROSITE" id="PS51198">
    <property type="entry name" value="UVRD_HELICASE_ATP_BIND"/>
    <property type="match status" value="1"/>
</dbReference>
<comment type="caution">
    <text evidence="14">The sequence shown here is derived from an EMBL/GenBank/DDBJ whole genome shotgun (WGS) entry which is preliminary data.</text>
</comment>
<dbReference type="PANTHER" id="PTHR11070">
    <property type="entry name" value="UVRD / RECB / PCRA DNA HELICASE FAMILY MEMBER"/>
    <property type="match status" value="1"/>
</dbReference>
<evidence type="ECO:0000256" key="8">
    <source>
        <dbReference type="ARBA" id="ARBA00034617"/>
    </source>
</evidence>
<evidence type="ECO:0000259" key="13">
    <source>
        <dbReference type="PROSITE" id="PS51217"/>
    </source>
</evidence>
<dbReference type="STRING" id="1797580.A2Z61_00900"/>
<feature type="domain" description="UvrD-like helicase C-terminal" evidence="13">
    <location>
        <begin position="293"/>
        <end position="549"/>
    </location>
</feature>
<keyword evidence="4 11" id="KW-0347">Helicase</keyword>
<evidence type="ECO:0000256" key="1">
    <source>
        <dbReference type="ARBA" id="ARBA00009922"/>
    </source>
</evidence>
<evidence type="ECO:0000256" key="2">
    <source>
        <dbReference type="ARBA" id="ARBA00022741"/>
    </source>
</evidence>
<dbReference type="Pfam" id="PF13361">
    <property type="entry name" value="UvrD_C"/>
    <property type="match status" value="1"/>
</dbReference>
<dbReference type="SUPFAM" id="SSF52540">
    <property type="entry name" value="P-loop containing nucleoside triphosphate hydrolases"/>
    <property type="match status" value="1"/>
</dbReference>
<evidence type="ECO:0000256" key="3">
    <source>
        <dbReference type="ARBA" id="ARBA00022801"/>
    </source>
</evidence>
<evidence type="ECO:0000259" key="12">
    <source>
        <dbReference type="PROSITE" id="PS51198"/>
    </source>
</evidence>
<gene>
    <name evidence="14" type="ORF">A2Z61_00900</name>
</gene>
<comment type="catalytic activity">
    <reaction evidence="8">
        <text>Couples ATP hydrolysis with the unwinding of duplex DNA by translocating in the 3'-5' direction.</text>
        <dbReference type="EC" id="5.6.2.4"/>
    </reaction>
</comment>
<evidence type="ECO:0000256" key="11">
    <source>
        <dbReference type="PROSITE-ProRule" id="PRU00560"/>
    </source>
</evidence>
<dbReference type="InterPro" id="IPR013986">
    <property type="entry name" value="DExx_box_DNA_helicase_dom_sf"/>
</dbReference>
<dbReference type="InterPro" id="IPR014017">
    <property type="entry name" value="DNA_helicase_UvrD-like_C"/>
</dbReference>
<dbReference type="Gene3D" id="1.10.486.10">
    <property type="entry name" value="PCRA, domain 4"/>
    <property type="match status" value="1"/>
</dbReference>